<dbReference type="RefSeq" id="WP_126029181.1">
    <property type="nucleotide sequence ID" value="NZ_QXGJ01000001.1"/>
</dbReference>
<dbReference type="GO" id="GO:0140359">
    <property type="term" value="F:ABC-type transporter activity"/>
    <property type="evidence" value="ECO:0007669"/>
    <property type="project" value="InterPro"/>
</dbReference>
<dbReference type="EMBL" id="QXGJ01000001">
    <property type="protein sequence ID" value="RSX52510.1"/>
    <property type="molecule type" value="Genomic_DNA"/>
</dbReference>
<feature type="domain" description="ABC-2 type transporter transmembrane" evidence="6">
    <location>
        <begin position="17"/>
        <end position="407"/>
    </location>
</feature>
<reference evidence="7 8" key="1">
    <citation type="submission" date="2018-09" db="EMBL/GenBank/DDBJ databases">
        <title>Characterization of the phylogenetic diversity of five novel species belonging to the genus Bifidobacterium.</title>
        <authorList>
            <person name="Lugli G.A."/>
            <person name="Duranti S."/>
            <person name="Milani C."/>
        </authorList>
    </citation>
    <scope>NUCLEOTIDE SEQUENCE [LARGE SCALE GENOMIC DNA]</scope>
    <source>
        <strain evidence="7 8">2028B</strain>
    </source>
</reference>
<dbReference type="AlphaFoldDB" id="A0A430FI79"/>
<dbReference type="OrthoDB" id="3240057at2"/>
<evidence type="ECO:0000256" key="3">
    <source>
        <dbReference type="ARBA" id="ARBA00022989"/>
    </source>
</evidence>
<keyword evidence="4 5" id="KW-0472">Membrane</keyword>
<dbReference type="Pfam" id="PF12698">
    <property type="entry name" value="ABC2_membrane_3"/>
    <property type="match status" value="1"/>
</dbReference>
<evidence type="ECO:0000259" key="6">
    <source>
        <dbReference type="Pfam" id="PF12698"/>
    </source>
</evidence>
<dbReference type="GO" id="GO:0016020">
    <property type="term" value="C:membrane"/>
    <property type="evidence" value="ECO:0007669"/>
    <property type="project" value="UniProtKB-SubCell"/>
</dbReference>
<protein>
    <submittedName>
        <fullName evidence="7">Multidrug ABC transporter permease</fullName>
    </submittedName>
</protein>
<comment type="caution">
    <text evidence="7">The sequence shown here is derived from an EMBL/GenBank/DDBJ whole genome shotgun (WGS) entry which is preliminary data.</text>
</comment>
<dbReference type="Proteomes" id="UP000288607">
    <property type="component" value="Unassembled WGS sequence"/>
</dbReference>
<evidence type="ECO:0000256" key="5">
    <source>
        <dbReference type="SAM" id="Phobius"/>
    </source>
</evidence>
<evidence type="ECO:0000256" key="4">
    <source>
        <dbReference type="ARBA" id="ARBA00023136"/>
    </source>
</evidence>
<gene>
    <name evidence="7" type="ORF">D2E23_0238</name>
</gene>
<feature type="transmembrane region" description="Helical" evidence="5">
    <location>
        <begin position="297"/>
        <end position="316"/>
    </location>
</feature>
<feature type="transmembrane region" description="Helical" evidence="5">
    <location>
        <begin position="261"/>
        <end position="285"/>
    </location>
</feature>
<keyword evidence="2 5" id="KW-0812">Transmembrane</keyword>
<proteinExistence type="predicted"/>
<accession>A0A430FI79</accession>
<feature type="transmembrane region" description="Helical" evidence="5">
    <location>
        <begin position="216"/>
        <end position="240"/>
    </location>
</feature>
<sequence length="418" mass="44896">MWTTFLVVLKMNLRSRSALFWLIVFPLVLATMFNGVLGQIDQGYDIKPMSMAVVEDANWHRAVGADAFVESLAGKKSSSDATTGSHEGTATGLNQRLIDITTVASTTEARHRLADDGVQGYLNADGDGRLRMTLSSDTADSAGDSASSDVNATVTIAALHGAIELYNRTDAITRETIEEHPNAAASARFWRSVGDAADLTKETALTNFRPDAIARYYYALLGMACLMAMSYAVAAVTFAQANLSALGIRRTVAPLGRARQLLAGFLASWLCSGTSLLIALAYIRYGCGVLLGGREPAAVLAVAVASFMSCAFGTMIGAIPKLSHGAKIGLTSAIPCVLSLFSGLYGSFAMELSDWIARHEPVLAFINPAQQVTNLFYDILYYDSYRPFAATCARLLVMSVAFLAVGVILLRRQRYEHL</sequence>
<dbReference type="InterPro" id="IPR013525">
    <property type="entry name" value="ABC2_TM"/>
</dbReference>
<feature type="transmembrane region" description="Helical" evidence="5">
    <location>
        <begin position="388"/>
        <end position="410"/>
    </location>
</feature>
<evidence type="ECO:0000256" key="2">
    <source>
        <dbReference type="ARBA" id="ARBA00022692"/>
    </source>
</evidence>
<name>A0A430FI79_9BIFI</name>
<evidence type="ECO:0000313" key="7">
    <source>
        <dbReference type="EMBL" id="RSX52510.1"/>
    </source>
</evidence>
<keyword evidence="3 5" id="KW-1133">Transmembrane helix</keyword>
<comment type="subcellular location">
    <subcellularLocation>
        <location evidence="1">Membrane</location>
        <topology evidence="1">Multi-pass membrane protein</topology>
    </subcellularLocation>
</comment>
<keyword evidence="8" id="KW-1185">Reference proteome</keyword>
<feature type="transmembrane region" description="Helical" evidence="5">
    <location>
        <begin position="328"/>
        <end position="348"/>
    </location>
</feature>
<evidence type="ECO:0000313" key="8">
    <source>
        <dbReference type="Proteomes" id="UP000288607"/>
    </source>
</evidence>
<organism evidence="7 8">
    <name type="scientific">Bifidobacterium callimiconis</name>
    <dbReference type="NCBI Taxonomy" id="2306973"/>
    <lineage>
        <taxon>Bacteria</taxon>
        <taxon>Bacillati</taxon>
        <taxon>Actinomycetota</taxon>
        <taxon>Actinomycetes</taxon>
        <taxon>Bifidobacteriales</taxon>
        <taxon>Bifidobacteriaceae</taxon>
        <taxon>Bifidobacterium</taxon>
    </lineage>
</organism>
<evidence type="ECO:0000256" key="1">
    <source>
        <dbReference type="ARBA" id="ARBA00004141"/>
    </source>
</evidence>